<dbReference type="CDD" id="cd07968">
    <property type="entry name" value="OBF_DNA_ligase_IV"/>
    <property type="match status" value="1"/>
</dbReference>
<evidence type="ECO:0000256" key="2">
    <source>
        <dbReference type="ARBA" id="ARBA00004123"/>
    </source>
</evidence>
<dbReference type="InterPro" id="IPR000977">
    <property type="entry name" value="DNA_ligase_ATP-dep"/>
</dbReference>
<dbReference type="InterPro" id="IPR036599">
    <property type="entry name" value="DNA_ligase_N_sf"/>
</dbReference>
<feature type="non-terminal residue" evidence="22">
    <location>
        <position position="884"/>
    </location>
</feature>
<name>A0AAV2R9J5_MEGNR</name>
<feature type="domain" description="BRCT" evidence="21">
    <location>
        <begin position="642"/>
        <end position="731"/>
    </location>
</feature>
<evidence type="ECO:0000259" key="20">
    <source>
        <dbReference type="PROSITE" id="PS50160"/>
    </source>
</evidence>
<evidence type="ECO:0000256" key="11">
    <source>
        <dbReference type="ARBA" id="ARBA00022840"/>
    </source>
</evidence>
<dbReference type="GO" id="GO:0006310">
    <property type="term" value="P:DNA recombination"/>
    <property type="evidence" value="ECO:0007669"/>
    <property type="project" value="UniProtKB-KW"/>
</dbReference>
<dbReference type="Gene3D" id="3.40.50.10190">
    <property type="entry name" value="BRCT domain"/>
    <property type="match status" value="2"/>
</dbReference>
<comment type="subcellular location">
    <subcellularLocation>
        <location evidence="2">Nucleus</location>
    </subcellularLocation>
</comment>
<evidence type="ECO:0000256" key="15">
    <source>
        <dbReference type="ARBA" id="ARBA00023242"/>
    </source>
</evidence>
<evidence type="ECO:0000256" key="17">
    <source>
        <dbReference type="ARBA" id="ARBA00031942"/>
    </source>
</evidence>
<keyword evidence="23" id="KW-1185">Reference proteome</keyword>
<keyword evidence="7" id="KW-0479">Metal-binding</keyword>
<dbReference type="InterPro" id="IPR029710">
    <property type="entry name" value="LIG4"/>
</dbReference>
<dbReference type="InterPro" id="IPR001357">
    <property type="entry name" value="BRCT_dom"/>
</dbReference>
<evidence type="ECO:0000256" key="18">
    <source>
        <dbReference type="ARBA" id="ARBA00034003"/>
    </source>
</evidence>
<gene>
    <name evidence="22" type="ORF">MNOR_LOCUS21743</name>
</gene>
<keyword evidence="11" id="KW-0067">ATP-binding</keyword>
<comment type="cofactor">
    <cofactor evidence="1">
        <name>Mg(2+)</name>
        <dbReference type="ChEBI" id="CHEBI:18420"/>
    </cofactor>
</comment>
<dbReference type="Gene3D" id="3.30.470.30">
    <property type="entry name" value="DNA ligase/mRNA capping enzyme"/>
    <property type="match status" value="1"/>
</dbReference>
<evidence type="ECO:0000259" key="21">
    <source>
        <dbReference type="PROSITE" id="PS50172"/>
    </source>
</evidence>
<dbReference type="CDD" id="cd07903">
    <property type="entry name" value="Adenylation_DNA_ligase_IV"/>
    <property type="match status" value="1"/>
</dbReference>
<dbReference type="GO" id="GO:0005524">
    <property type="term" value="F:ATP binding"/>
    <property type="evidence" value="ECO:0007669"/>
    <property type="project" value="UniProtKB-KW"/>
</dbReference>
<dbReference type="Gene3D" id="1.10.3260.10">
    <property type="entry name" value="DNA ligase, ATP-dependent, N-terminal domain"/>
    <property type="match status" value="1"/>
</dbReference>
<dbReference type="CDD" id="cd00027">
    <property type="entry name" value="BRCT"/>
    <property type="match status" value="1"/>
</dbReference>
<evidence type="ECO:0000256" key="16">
    <source>
        <dbReference type="ARBA" id="ARBA00030676"/>
    </source>
</evidence>
<accession>A0AAV2R9J5</accession>
<sequence length="884" mass="100455">MATPLASVVPWSQVCKMLDKVQSSPRETKKEMLLKFVNQYRAKMIENKNGNHQPSDTFFPVLRVLLPALDRARGAYGIKERKLTDLYIRILGLKKDGVDAKKLLNFKKPKSGGGIEAGDFAETAYYVLKNRCPDKGDITLQQVDEQLTSMAENYAAKNHEDIDKSILVMLRTMTATEQKWLMRVLLKDMRLGLGQGSIFNAWHLDAKDYYDVTNNLEKVCSTLRDPLVRLHEIEVSLFTPFRPMLAERAVIEKVENQMNHKQFYVETKYDGERSQLHKKGNKYMYFSRNCFDFTSNFGGTPNSGIFTPYVHNQFLPHVDEIILDGEMVAWSKKHNTIVSKGEHVDVKNLREDGDCQVCLCIFDILYLNGQVLTNLPLNLRLEKIKSVIRQKEGRVIITERSIVNNKEDVIKALNEAIDDREEGVVLKDPDSVYRPAARKGGWIKVKPEYVDSLVPELDLLIVGGYYGKGKRRGLSHFLLAVALPPQEPGAKPTEFHSIGRVGSGYTVAELGELLARLYPNQTSRQPSNVQVSREKPEVWFNPVKSQIVQVRAAELVKSDMYRTGVTLRFPRVEKVRDDKSWYEVMTTSELDDLVKEASGKLATKHYIDGGEESPSKRKVIPRFDQPSLPMHFKPANLSQVIKKGELFSGLEFCIISGTTAHDKQDLEKSVAEYGGTCTQHPSKNTHAIITKNINIKVQNCITSNNHNVIRPTWLLDCMSAMRLVPWGPLDVIHLQDEERQRMKELFDEYGDSYCEPTDEGTLKRILENIDIGKNVSLSISEKCEIDEEIREVGELEGLFRRVVAFSPHHSGSIRLALLSIKLYGGSVVPELSKDVSHIIMADGDEKCKIRPSETKGRHLITADWIDNCIKEGKYLEERQYIPRS</sequence>
<dbReference type="GO" id="GO:0006297">
    <property type="term" value="P:nucleotide-excision repair, DNA gap filling"/>
    <property type="evidence" value="ECO:0007669"/>
    <property type="project" value="TreeGrafter"/>
</dbReference>
<dbReference type="SUPFAM" id="SSF50249">
    <property type="entry name" value="Nucleic acid-binding proteins"/>
    <property type="match status" value="1"/>
</dbReference>
<evidence type="ECO:0000256" key="7">
    <source>
        <dbReference type="ARBA" id="ARBA00022723"/>
    </source>
</evidence>
<dbReference type="SUPFAM" id="SSF52113">
    <property type="entry name" value="BRCT domain"/>
    <property type="match status" value="2"/>
</dbReference>
<dbReference type="GO" id="GO:0005958">
    <property type="term" value="C:DNA-dependent protein kinase-DNA ligase 4 complex"/>
    <property type="evidence" value="ECO:0007669"/>
    <property type="project" value="TreeGrafter"/>
</dbReference>
<dbReference type="SMART" id="SM00292">
    <property type="entry name" value="BRCT"/>
    <property type="match status" value="2"/>
</dbReference>
<evidence type="ECO:0000256" key="3">
    <source>
        <dbReference type="ARBA" id="ARBA00007572"/>
    </source>
</evidence>
<keyword evidence="13" id="KW-0233">DNA recombination</keyword>
<dbReference type="GO" id="GO:0003677">
    <property type="term" value="F:DNA binding"/>
    <property type="evidence" value="ECO:0007669"/>
    <property type="project" value="InterPro"/>
</dbReference>
<evidence type="ECO:0000256" key="5">
    <source>
        <dbReference type="ARBA" id="ARBA00022073"/>
    </source>
</evidence>
<dbReference type="EC" id="6.5.1.1" evidence="4"/>
<dbReference type="Gene3D" id="2.40.50.140">
    <property type="entry name" value="Nucleic acid-binding proteins"/>
    <property type="match status" value="1"/>
</dbReference>
<dbReference type="GO" id="GO:0003910">
    <property type="term" value="F:DNA ligase (ATP) activity"/>
    <property type="evidence" value="ECO:0007669"/>
    <property type="project" value="UniProtKB-EC"/>
</dbReference>
<dbReference type="InterPro" id="IPR021536">
    <property type="entry name" value="DNA_ligase_IV_dom"/>
</dbReference>
<keyword evidence="15" id="KW-0539">Nucleus</keyword>
<evidence type="ECO:0000256" key="4">
    <source>
        <dbReference type="ARBA" id="ARBA00012727"/>
    </source>
</evidence>
<dbReference type="Pfam" id="PF04675">
    <property type="entry name" value="DNA_ligase_A_N"/>
    <property type="match status" value="1"/>
</dbReference>
<evidence type="ECO:0000256" key="12">
    <source>
        <dbReference type="ARBA" id="ARBA00022842"/>
    </source>
</evidence>
<evidence type="ECO:0000256" key="9">
    <source>
        <dbReference type="ARBA" id="ARBA00022741"/>
    </source>
</evidence>
<dbReference type="AlphaFoldDB" id="A0AAV2R9J5"/>
<keyword evidence="8" id="KW-0677">Repeat</keyword>
<dbReference type="PROSITE" id="PS50160">
    <property type="entry name" value="DNA_LIGASE_A3"/>
    <property type="match status" value="1"/>
</dbReference>
<dbReference type="FunFam" id="3.30.470.30:FF:000008">
    <property type="entry name" value="DNA ligase"/>
    <property type="match status" value="1"/>
</dbReference>
<dbReference type="InterPro" id="IPR012310">
    <property type="entry name" value="DNA_ligase_ATP-dep_cent"/>
</dbReference>
<keyword evidence="14" id="KW-0234">DNA repair</keyword>
<evidence type="ECO:0000313" key="22">
    <source>
        <dbReference type="EMBL" id="CAL4119706.1"/>
    </source>
</evidence>
<keyword evidence="6" id="KW-0436">Ligase</keyword>
<dbReference type="Proteomes" id="UP001497623">
    <property type="component" value="Unassembled WGS sequence"/>
</dbReference>
<dbReference type="InterPro" id="IPR012309">
    <property type="entry name" value="DNA_ligase_ATP-dep_C"/>
</dbReference>
<dbReference type="InterPro" id="IPR036420">
    <property type="entry name" value="BRCT_dom_sf"/>
</dbReference>
<dbReference type="EMBL" id="CAXKWB010017720">
    <property type="protein sequence ID" value="CAL4119706.1"/>
    <property type="molecule type" value="Genomic_DNA"/>
</dbReference>
<dbReference type="Pfam" id="PF01068">
    <property type="entry name" value="DNA_ligase_A_M"/>
    <property type="match status" value="1"/>
</dbReference>
<dbReference type="PANTHER" id="PTHR45997:SF1">
    <property type="entry name" value="DNA LIGASE 4"/>
    <property type="match status" value="1"/>
</dbReference>
<dbReference type="GO" id="GO:0046872">
    <property type="term" value="F:metal ion binding"/>
    <property type="evidence" value="ECO:0007669"/>
    <property type="project" value="UniProtKB-KW"/>
</dbReference>
<reference evidence="22 23" key="1">
    <citation type="submission" date="2024-05" db="EMBL/GenBank/DDBJ databases">
        <authorList>
            <person name="Wallberg A."/>
        </authorList>
    </citation>
    <scope>NUCLEOTIDE SEQUENCE [LARGE SCALE GENOMIC DNA]</scope>
</reference>
<comment type="caution">
    <text evidence="22">The sequence shown here is derived from an EMBL/GenBank/DDBJ whole genome shotgun (WGS) entry which is preliminary data.</text>
</comment>
<keyword evidence="10" id="KW-0227">DNA damage</keyword>
<dbReference type="Pfam" id="PF04679">
    <property type="entry name" value="DNA_ligase_A_C"/>
    <property type="match status" value="1"/>
</dbReference>
<proteinExistence type="inferred from homology"/>
<dbReference type="CDD" id="cd17722">
    <property type="entry name" value="BRCT_DNA_ligase_IV_rpt1"/>
    <property type="match status" value="1"/>
</dbReference>
<evidence type="ECO:0000256" key="10">
    <source>
        <dbReference type="ARBA" id="ARBA00022763"/>
    </source>
</evidence>
<feature type="domain" description="ATP-dependent DNA ligase family profile" evidence="20">
    <location>
        <begin position="350"/>
        <end position="484"/>
    </location>
</feature>
<organism evidence="22 23">
    <name type="scientific">Meganyctiphanes norvegica</name>
    <name type="common">Northern krill</name>
    <name type="synonym">Thysanopoda norvegica</name>
    <dbReference type="NCBI Taxonomy" id="48144"/>
    <lineage>
        <taxon>Eukaryota</taxon>
        <taxon>Metazoa</taxon>
        <taxon>Ecdysozoa</taxon>
        <taxon>Arthropoda</taxon>
        <taxon>Crustacea</taxon>
        <taxon>Multicrustacea</taxon>
        <taxon>Malacostraca</taxon>
        <taxon>Eumalacostraca</taxon>
        <taxon>Eucarida</taxon>
        <taxon>Euphausiacea</taxon>
        <taxon>Euphausiidae</taxon>
        <taxon>Meganyctiphanes</taxon>
    </lineage>
</organism>
<keyword evidence="9" id="KW-0547">Nucleotide-binding</keyword>
<keyword evidence="12" id="KW-0460">Magnesium</keyword>
<protein>
    <recommendedName>
        <fullName evidence="5">DNA ligase 4</fullName>
        <ecNumber evidence="4">6.5.1.1</ecNumber>
    </recommendedName>
    <alternativeName>
        <fullName evidence="17">DNA ligase IV</fullName>
    </alternativeName>
    <alternativeName>
        <fullName evidence="16">Polydeoxyribonucleotide synthase [ATP] 4</fullName>
    </alternativeName>
</protein>
<dbReference type="Pfam" id="PF11411">
    <property type="entry name" value="DNA_ligase_IV"/>
    <property type="match status" value="1"/>
</dbReference>
<dbReference type="PANTHER" id="PTHR45997">
    <property type="entry name" value="DNA LIGASE 4"/>
    <property type="match status" value="1"/>
</dbReference>
<comment type="catalytic activity">
    <reaction evidence="18">
        <text>ATP + (deoxyribonucleotide)n-3'-hydroxyl + 5'-phospho-(deoxyribonucleotide)m = (deoxyribonucleotide)n+m + AMP + diphosphate.</text>
        <dbReference type="EC" id="6.5.1.1"/>
    </reaction>
</comment>
<evidence type="ECO:0000256" key="13">
    <source>
        <dbReference type="ARBA" id="ARBA00023172"/>
    </source>
</evidence>
<dbReference type="GO" id="GO:0071897">
    <property type="term" value="P:DNA biosynthetic process"/>
    <property type="evidence" value="ECO:0007669"/>
    <property type="project" value="InterPro"/>
</dbReference>
<evidence type="ECO:0000313" key="23">
    <source>
        <dbReference type="Proteomes" id="UP001497623"/>
    </source>
</evidence>
<dbReference type="InterPro" id="IPR044125">
    <property type="entry name" value="Adenylation_DNA_ligase_IV"/>
</dbReference>
<evidence type="ECO:0000256" key="6">
    <source>
        <dbReference type="ARBA" id="ARBA00022598"/>
    </source>
</evidence>
<dbReference type="NCBIfam" id="TIGR00574">
    <property type="entry name" value="dnl1"/>
    <property type="match status" value="1"/>
</dbReference>
<evidence type="ECO:0000256" key="19">
    <source>
        <dbReference type="RuleBase" id="RU004196"/>
    </source>
</evidence>
<dbReference type="InterPro" id="IPR012308">
    <property type="entry name" value="DNA_ligase_ATP-dep_N"/>
</dbReference>
<dbReference type="GO" id="GO:0006303">
    <property type="term" value="P:double-strand break repair via nonhomologous end joining"/>
    <property type="evidence" value="ECO:0007669"/>
    <property type="project" value="TreeGrafter"/>
</dbReference>
<comment type="similarity">
    <text evidence="3 19">Belongs to the ATP-dependent DNA ligase family.</text>
</comment>
<evidence type="ECO:0000256" key="14">
    <source>
        <dbReference type="ARBA" id="ARBA00023204"/>
    </source>
</evidence>
<dbReference type="InterPro" id="IPR012340">
    <property type="entry name" value="NA-bd_OB-fold"/>
</dbReference>
<evidence type="ECO:0000256" key="1">
    <source>
        <dbReference type="ARBA" id="ARBA00001946"/>
    </source>
</evidence>
<dbReference type="GO" id="GO:0032807">
    <property type="term" value="C:DNA ligase IV complex"/>
    <property type="evidence" value="ECO:0007669"/>
    <property type="project" value="TreeGrafter"/>
</dbReference>
<dbReference type="SUPFAM" id="SSF56091">
    <property type="entry name" value="DNA ligase/mRNA capping enzyme, catalytic domain"/>
    <property type="match status" value="1"/>
</dbReference>
<feature type="domain" description="BRCT" evidence="21">
    <location>
        <begin position="820"/>
        <end position="882"/>
    </location>
</feature>
<dbReference type="Pfam" id="PF00533">
    <property type="entry name" value="BRCT"/>
    <property type="match status" value="1"/>
</dbReference>
<dbReference type="PROSITE" id="PS50172">
    <property type="entry name" value="BRCT"/>
    <property type="match status" value="2"/>
</dbReference>
<dbReference type="Pfam" id="PF16589">
    <property type="entry name" value="BRCT_2"/>
    <property type="match status" value="1"/>
</dbReference>
<evidence type="ECO:0000256" key="8">
    <source>
        <dbReference type="ARBA" id="ARBA00022737"/>
    </source>
</evidence>